<proteinExistence type="inferred from homology"/>
<evidence type="ECO:0000256" key="7">
    <source>
        <dbReference type="ARBA" id="ARBA00024686"/>
    </source>
</evidence>
<feature type="signal peptide" evidence="10">
    <location>
        <begin position="1"/>
        <end position="24"/>
    </location>
</feature>
<dbReference type="InterPro" id="IPR000782">
    <property type="entry name" value="FAS1_domain"/>
</dbReference>
<dbReference type="InterPro" id="IPR045003">
    <property type="entry name" value="FLA_A"/>
</dbReference>
<evidence type="ECO:0000259" key="11">
    <source>
        <dbReference type="PROSITE" id="PS50213"/>
    </source>
</evidence>
<feature type="compositionally biased region" description="Low complexity" evidence="8">
    <location>
        <begin position="219"/>
        <end position="230"/>
    </location>
</feature>
<feature type="region of interest" description="Disordered" evidence="8">
    <location>
        <begin position="200"/>
        <end position="232"/>
    </location>
</feature>
<keyword evidence="9" id="KW-0812">Transmembrane</keyword>
<keyword evidence="9" id="KW-1133">Transmembrane helix</keyword>
<evidence type="ECO:0000256" key="9">
    <source>
        <dbReference type="SAM" id="Phobius"/>
    </source>
</evidence>
<keyword evidence="4" id="KW-0449">Lipoprotein</keyword>
<dbReference type="Gene3D" id="2.30.180.10">
    <property type="entry name" value="FAS1 domain"/>
    <property type="match status" value="1"/>
</dbReference>
<comment type="subcellular location">
    <subcellularLocation>
        <location evidence="1">Cell membrane</location>
        <topology evidence="1">Lipid-anchor</topology>
        <topology evidence="1">GPI-anchor</topology>
    </subcellularLocation>
</comment>
<feature type="compositionally biased region" description="Pro residues" evidence="8">
    <location>
        <begin position="202"/>
        <end position="212"/>
    </location>
</feature>
<gene>
    <name evidence="12" type="primary">ga19983</name>
    <name evidence="12" type="ORF">PR202_ga19983</name>
</gene>
<dbReference type="SUPFAM" id="SSF82153">
    <property type="entry name" value="FAS1 domain"/>
    <property type="match status" value="1"/>
</dbReference>
<evidence type="ECO:0000313" key="12">
    <source>
        <dbReference type="EMBL" id="GJN02613.1"/>
    </source>
</evidence>
<organism evidence="12 13">
    <name type="scientific">Eleusine coracana subsp. coracana</name>
    <dbReference type="NCBI Taxonomy" id="191504"/>
    <lineage>
        <taxon>Eukaryota</taxon>
        <taxon>Viridiplantae</taxon>
        <taxon>Streptophyta</taxon>
        <taxon>Embryophyta</taxon>
        <taxon>Tracheophyta</taxon>
        <taxon>Spermatophyta</taxon>
        <taxon>Magnoliopsida</taxon>
        <taxon>Liliopsida</taxon>
        <taxon>Poales</taxon>
        <taxon>Poaceae</taxon>
        <taxon>PACMAD clade</taxon>
        <taxon>Chloridoideae</taxon>
        <taxon>Cynodonteae</taxon>
        <taxon>Eleusininae</taxon>
        <taxon>Eleusine</taxon>
    </lineage>
</organism>
<keyword evidence="4" id="KW-0336">GPI-anchor</keyword>
<sequence length="263" mass="27414">MGPKPTVLLAVTILCLALPRAALSQRPRAPPVDTPAPAPAPRDVNLTDLLSLAGPYRTFLSYLVKTDVIKTFQTQANDTDHPTPGITIFAPEDSAFAALNKSALSNLTADRLRELMLCHALPKYHPLSTFSSLAASGPVPTFAGGACAVNVTYDAGRIRVVSSWGKAARLVSSVYSTPPAAVYALDRVLLPDQVFPTEPEVAPAPVPAPAPAPGKRRGGTATDDGVTDAAADGEKSSASRVFGARFVAGYLLLGLVGFALLLM</sequence>
<dbReference type="Proteomes" id="UP001054889">
    <property type="component" value="Unassembled WGS sequence"/>
</dbReference>
<evidence type="ECO:0000256" key="4">
    <source>
        <dbReference type="ARBA" id="ARBA00022622"/>
    </source>
</evidence>
<evidence type="ECO:0000256" key="1">
    <source>
        <dbReference type="ARBA" id="ARBA00004609"/>
    </source>
</evidence>
<feature type="domain" description="FAS1" evidence="11">
    <location>
        <begin position="43"/>
        <end position="189"/>
    </location>
</feature>
<dbReference type="PROSITE" id="PS50213">
    <property type="entry name" value="FAS1"/>
    <property type="match status" value="1"/>
</dbReference>
<reference evidence="12" key="1">
    <citation type="journal article" date="2018" name="DNA Res.">
        <title>Multiple hybrid de novo genome assembly of finger millet, an orphan allotetraploid crop.</title>
        <authorList>
            <person name="Hatakeyama M."/>
            <person name="Aluri S."/>
            <person name="Balachadran M.T."/>
            <person name="Sivarajan S.R."/>
            <person name="Patrignani A."/>
            <person name="Gruter S."/>
            <person name="Poveda L."/>
            <person name="Shimizu-Inatsugi R."/>
            <person name="Baeten J."/>
            <person name="Francoijs K.J."/>
            <person name="Nataraja K.N."/>
            <person name="Reddy Y.A.N."/>
            <person name="Phadnis S."/>
            <person name="Ravikumar R.L."/>
            <person name="Schlapbach R."/>
            <person name="Sreeman S.M."/>
            <person name="Shimizu K.K."/>
        </authorList>
    </citation>
    <scope>NUCLEOTIDE SEQUENCE</scope>
</reference>
<evidence type="ECO:0000256" key="3">
    <source>
        <dbReference type="ARBA" id="ARBA00022475"/>
    </source>
</evidence>
<keyword evidence="3" id="KW-1003">Cell membrane</keyword>
<keyword evidence="13" id="KW-1185">Reference proteome</keyword>
<dbReference type="GO" id="GO:0098552">
    <property type="term" value="C:side of membrane"/>
    <property type="evidence" value="ECO:0007669"/>
    <property type="project" value="UniProtKB-KW"/>
</dbReference>
<feature type="chain" id="PRO_5043988708" description="FAS1 domain-containing protein" evidence="10">
    <location>
        <begin position="25"/>
        <end position="263"/>
    </location>
</feature>
<dbReference type="InterPro" id="IPR036378">
    <property type="entry name" value="FAS1_dom_sf"/>
</dbReference>
<feature type="transmembrane region" description="Helical" evidence="9">
    <location>
        <begin position="242"/>
        <end position="262"/>
    </location>
</feature>
<evidence type="ECO:0000313" key="13">
    <source>
        <dbReference type="Proteomes" id="UP001054889"/>
    </source>
</evidence>
<name>A0AAV5CX05_ELECO</name>
<dbReference type="SMART" id="SM00554">
    <property type="entry name" value="FAS1"/>
    <property type="match status" value="1"/>
</dbReference>
<evidence type="ECO:0000256" key="6">
    <source>
        <dbReference type="ARBA" id="ARBA00023136"/>
    </source>
</evidence>
<reference evidence="12" key="2">
    <citation type="submission" date="2021-12" db="EMBL/GenBank/DDBJ databases">
        <title>Resequencing data analysis of finger millet.</title>
        <authorList>
            <person name="Hatakeyama M."/>
            <person name="Aluri S."/>
            <person name="Balachadran M.T."/>
            <person name="Sivarajan S.R."/>
            <person name="Poveda L."/>
            <person name="Shimizu-Inatsugi R."/>
            <person name="Schlapbach R."/>
            <person name="Sreeman S.M."/>
            <person name="Shimizu K.K."/>
        </authorList>
    </citation>
    <scope>NUCLEOTIDE SEQUENCE</scope>
</reference>
<evidence type="ECO:0000256" key="5">
    <source>
        <dbReference type="ARBA" id="ARBA00022729"/>
    </source>
</evidence>
<accession>A0AAV5CX05</accession>
<dbReference type="PANTHER" id="PTHR32077">
    <property type="entry name" value="FASCICLIN-LIKE ARABINOGALACTAN PROTEIN"/>
    <property type="match status" value="1"/>
</dbReference>
<comment type="similarity">
    <text evidence="2">Belongs to the fasciclin-like AGP family.</text>
</comment>
<dbReference type="GO" id="GO:0005886">
    <property type="term" value="C:plasma membrane"/>
    <property type="evidence" value="ECO:0007669"/>
    <property type="project" value="UniProtKB-SubCell"/>
</dbReference>
<protein>
    <recommendedName>
        <fullName evidence="11">FAS1 domain-containing protein</fullName>
    </recommendedName>
</protein>
<comment type="caution">
    <text evidence="12">The sequence shown here is derived from an EMBL/GenBank/DDBJ whole genome shotgun (WGS) entry which is preliminary data.</text>
</comment>
<keyword evidence="5 10" id="KW-0732">Signal</keyword>
<dbReference type="PANTHER" id="PTHR32077:SF43">
    <property type="entry name" value="OS04G0472200 PROTEIN"/>
    <property type="match status" value="1"/>
</dbReference>
<evidence type="ECO:0000256" key="10">
    <source>
        <dbReference type="SAM" id="SignalP"/>
    </source>
</evidence>
<evidence type="ECO:0000256" key="8">
    <source>
        <dbReference type="SAM" id="MobiDB-lite"/>
    </source>
</evidence>
<keyword evidence="6 9" id="KW-0472">Membrane</keyword>
<dbReference type="AlphaFoldDB" id="A0AAV5CX05"/>
<dbReference type="FunFam" id="2.30.180.10:FF:000012">
    <property type="entry name" value="Fasciclin-like arabinogalactan protein 7"/>
    <property type="match status" value="1"/>
</dbReference>
<dbReference type="GO" id="GO:0009834">
    <property type="term" value="P:plant-type secondary cell wall biogenesis"/>
    <property type="evidence" value="ECO:0007669"/>
    <property type="project" value="TreeGrafter"/>
</dbReference>
<evidence type="ECO:0000256" key="2">
    <source>
        <dbReference type="ARBA" id="ARBA00007843"/>
    </source>
</evidence>
<dbReference type="Pfam" id="PF02469">
    <property type="entry name" value="Fasciclin"/>
    <property type="match status" value="1"/>
</dbReference>
<comment type="function">
    <text evidence="7">May be a cell surface adhesion protein.</text>
</comment>
<dbReference type="EMBL" id="BQKI01000009">
    <property type="protein sequence ID" value="GJN02613.1"/>
    <property type="molecule type" value="Genomic_DNA"/>
</dbReference>
<keyword evidence="4" id="KW-0325">Glycoprotein</keyword>